<dbReference type="GO" id="GO:0005886">
    <property type="term" value="C:plasma membrane"/>
    <property type="evidence" value="ECO:0007669"/>
    <property type="project" value="TreeGrafter"/>
</dbReference>
<keyword evidence="3" id="KW-1133">Transmembrane helix</keyword>
<dbReference type="AlphaFoldDB" id="A0A505D0C2"/>
<dbReference type="PANTHER" id="PTHR48090">
    <property type="entry name" value="UNDECAPRENYL-PHOSPHATE 4-DEOXY-4-FORMAMIDO-L-ARABINOSE TRANSFERASE-RELATED"/>
    <property type="match status" value="1"/>
</dbReference>
<protein>
    <submittedName>
        <fullName evidence="5">Glycosyltransferase family 2 protein</fullName>
    </submittedName>
</protein>
<dbReference type="Pfam" id="PF00535">
    <property type="entry name" value="Glycos_transf_2"/>
    <property type="match status" value="1"/>
</dbReference>
<evidence type="ECO:0000259" key="4">
    <source>
        <dbReference type="Pfam" id="PF00535"/>
    </source>
</evidence>
<proteinExistence type="inferred from homology"/>
<gene>
    <name evidence="5" type="ORF">FGD71_034645</name>
</gene>
<evidence type="ECO:0000256" key="3">
    <source>
        <dbReference type="SAM" id="Phobius"/>
    </source>
</evidence>
<feature type="region of interest" description="Disordered" evidence="2">
    <location>
        <begin position="310"/>
        <end position="332"/>
    </location>
</feature>
<dbReference type="SUPFAM" id="SSF53448">
    <property type="entry name" value="Nucleotide-diphospho-sugar transferases"/>
    <property type="match status" value="1"/>
</dbReference>
<comment type="caution">
    <text evidence="5">The sequence shown here is derived from an EMBL/GenBank/DDBJ whole genome shotgun (WGS) entry which is preliminary data.</text>
</comment>
<dbReference type="GO" id="GO:0016740">
    <property type="term" value="F:transferase activity"/>
    <property type="evidence" value="ECO:0007669"/>
    <property type="project" value="UniProtKB-KW"/>
</dbReference>
<dbReference type="EMBL" id="VCHX02000183">
    <property type="protein sequence ID" value="TPQ17803.1"/>
    <property type="molecule type" value="Genomic_DNA"/>
</dbReference>
<reference evidence="5 6" key="1">
    <citation type="submission" date="2019-06" db="EMBL/GenBank/DDBJ databases">
        <title>Streptomyces sporangiiformans sp. nov., a novel actinomycete isolated from soil in Mount Song.</title>
        <authorList>
            <person name="Han L."/>
        </authorList>
    </citation>
    <scope>NUCLEOTIDE SEQUENCE [LARGE SCALE GENOMIC DNA]</scope>
    <source>
        <strain evidence="5 6">NEAU-SSA 1</strain>
    </source>
</reference>
<dbReference type="CDD" id="cd04187">
    <property type="entry name" value="DPM1_like_bac"/>
    <property type="match status" value="1"/>
</dbReference>
<keyword evidence="3" id="KW-0472">Membrane</keyword>
<feature type="domain" description="Glycosyltransferase 2-like" evidence="4">
    <location>
        <begin position="14"/>
        <end position="176"/>
    </location>
</feature>
<comment type="similarity">
    <text evidence="1">Belongs to the glycosyltransferase 2 family.</text>
</comment>
<organism evidence="5 6">
    <name type="scientific">Streptomyces sporangiiformans</name>
    <dbReference type="NCBI Taxonomy" id="2315329"/>
    <lineage>
        <taxon>Bacteria</taxon>
        <taxon>Bacillati</taxon>
        <taxon>Actinomycetota</taxon>
        <taxon>Actinomycetes</taxon>
        <taxon>Kitasatosporales</taxon>
        <taxon>Streptomycetaceae</taxon>
        <taxon>Streptomyces</taxon>
    </lineage>
</organism>
<accession>A0A505D0C2</accession>
<dbReference type="Proteomes" id="UP000317378">
    <property type="component" value="Unassembled WGS sequence"/>
</dbReference>
<evidence type="ECO:0000256" key="1">
    <source>
        <dbReference type="ARBA" id="ARBA00006739"/>
    </source>
</evidence>
<feature type="transmembrane region" description="Helical" evidence="3">
    <location>
        <begin position="237"/>
        <end position="258"/>
    </location>
</feature>
<evidence type="ECO:0000313" key="6">
    <source>
        <dbReference type="Proteomes" id="UP000317378"/>
    </source>
</evidence>
<dbReference type="OrthoDB" id="9811884at2"/>
<dbReference type="InterPro" id="IPR029044">
    <property type="entry name" value="Nucleotide-diphossugar_trans"/>
</dbReference>
<evidence type="ECO:0000313" key="5">
    <source>
        <dbReference type="EMBL" id="TPQ17803.1"/>
    </source>
</evidence>
<evidence type="ECO:0000256" key="2">
    <source>
        <dbReference type="SAM" id="MobiDB-lite"/>
    </source>
</evidence>
<feature type="transmembrane region" description="Helical" evidence="3">
    <location>
        <begin position="270"/>
        <end position="295"/>
    </location>
</feature>
<keyword evidence="3" id="KW-0812">Transmembrane</keyword>
<dbReference type="InterPro" id="IPR001173">
    <property type="entry name" value="Glyco_trans_2-like"/>
</dbReference>
<name>A0A505D0C2_9ACTN</name>
<sequence length="332" mass="36833">MGTAAASEEHGVLSVVVPCFNEEQVLEAFNDELHAQLDELQEPYEVVFVDDGSTDGTLSLLRAFAFRDRRVRYLSLSRNFGKEAGLLAGLRECTGDHIAIMDSDLQHPPRLLRRMLDLQREGFDQVVARRSREHDGPLRTLLSRGYYRLVNHWADVELIDGAGDFRLLSRRAVDALLDLGERNRFSKGLFSWIGFSTVFFDYTDTPRAGGSSKWNYRKLLNYAVDGVVSFNTRPLRLAIHVGLVLAGLALAYAAWTVGTVLIGGVTAPGYVTLVVAITGFGGMQMVLLGLIGEYVGRVYNECKQRPHYLVSERTPGDPSDVAHPSALRTRSS</sequence>
<keyword evidence="5" id="KW-0808">Transferase</keyword>
<keyword evidence="6" id="KW-1185">Reference proteome</keyword>
<dbReference type="PANTHER" id="PTHR48090:SF8">
    <property type="entry name" value="GLYCOSYLTRANSFERASE CSBB-RELATED"/>
    <property type="match status" value="1"/>
</dbReference>
<dbReference type="Gene3D" id="3.90.550.10">
    <property type="entry name" value="Spore Coat Polysaccharide Biosynthesis Protein SpsA, Chain A"/>
    <property type="match status" value="1"/>
</dbReference>
<dbReference type="InterPro" id="IPR050256">
    <property type="entry name" value="Glycosyltransferase_2"/>
</dbReference>